<evidence type="ECO:0000313" key="2">
    <source>
        <dbReference type="Proteomes" id="UP000270430"/>
    </source>
</evidence>
<name>A0A3M5GN69_PSESS</name>
<accession>A0A3M5GN69</accession>
<evidence type="ECO:0000313" key="1">
    <source>
        <dbReference type="EMBL" id="RMS88026.1"/>
    </source>
</evidence>
<organism evidence="1 2">
    <name type="scientific">Pseudomonas savastanoi</name>
    <name type="common">Pseudomonas syringae pv. savastanoi</name>
    <dbReference type="NCBI Taxonomy" id="29438"/>
    <lineage>
        <taxon>Bacteria</taxon>
        <taxon>Pseudomonadati</taxon>
        <taxon>Pseudomonadota</taxon>
        <taxon>Gammaproteobacteria</taxon>
        <taxon>Pseudomonadales</taxon>
        <taxon>Pseudomonadaceae</taxon>
        <taxon>Pseudomonas</taxon>
    </lineage>
</organism>
<gene>
    <name evidence="1" type="ORF">ALP58_200004</name>
</gene>
<dbReference type="EMBL" id="RBSX01000184">
    <property type="protein sequence ID" value="RMS88026.1"/>
    <property type="molecule type" value="Genomic_DNA"/>
</dbReference>
<sequence length="153" mass="16730">MAALIFGDVLAVYVVRQYLNKRPAVSSQVNRIIDSNAVDVAALVLRLELRPAETHTKRVKHRSANGAQIRRGAEQLLVYVDFVAGLGNALKALLVQLSIAKLPLHAWEVDSAVLGYQRRTVELYRAQAVHWANDRPPAPQVDDARGGNGSCAV</sequence>
<dbReference type="AlphaFoldDB" id="A0A3M5GN69"/>
<reference evidence="1 2" key="1">
    <citation type="submission" date="2018-08" db="EMBL/GenBank/DDBJ databases">
        <title>Recombination of ecologically and evolutionarily significant loci maintains genetic cohesion in the Pseudomonas syringae species complex.</title>
        <authorList>
            <person name="Dillon M."/>
            <person name="Thakur S."/>
            <person name="Almeida R.N.D."/>
            <person name="Weir B.S."/>
            <person name="Guttman D.S."/>
        </authorList>
    </citation>
    <scope>NUCLEOTIDE SEQUENCE [LARGE SCALE GENOMIC DNA]</scope>
    <source>
        <strain evidence="1 2">ICMP 9420</strain>
    </source>
</reference>
<dbReference type="Proteomes" id="UP000270430">
    <property type="component" value="Unassembled WGS sequence"/>
</dbReference>
<proteinExistence type="predicted"/>
<comment type="caution">
    <text evidence="1">The sequence shown here is derived from an EMBL/GenBank/DDBJ whole genome shotgun (WGS) entry which is preliminary data.</text>
</comment>
<protein>
    <submittedName>
        <fullName evidence="1">Uncharacterized protein</fullName>
    </submittedName>
</protein>